<dbReference type="Ensembl" id="ENSSSCT00070008464.1">
    <property type="protein sequence ID" value="ENSSSCP00070006970.1"/>
    <property type="gene ID" value="ENSSSCG00070004469.1"/>
</dbReference>
<evidence type="ECO:0000256" key="19">
    <source>
        <dbReference type="ARBA" id="ARBA00068881"/>
    </source>
</evidence>
<evidence type="ECO:0000256" key="2">
    <source>
        <dbReference type="ARBA" id="ARBA00004609"/>
    </source>
</evidence>
<evidence type="ECO:0000313" key="23">
    <source>
        <dbReference type="Proteomes" id="UP000314985"/>
    </source>
</evidence>
<dbReference type="GO" id="GO:0005886">
    <property type="term" value="C:plasma membrane"/>
    <property type="evidence" value="ECO:0007669"/>
    <property type="project" value="UniProtKB-SubCell"/>
</dbReference>
<comment type="function">
    <text evidence="17">Membrane-anchored forms may play a role in cellular adhesion.</text>
</comment>
<reference evidence="22" key="2">
    <citation type="submission" date="2025-08" db="UniProtKB">
        <authorList>
            <consortium name="Ensembl"/>
        </authorList>
    </citation>
    <scope>IDENTIFICATION</scope>
</reference>
<keyword evidence="14" id="KW-1015">Disulfide bond</keyword>
<name>A0A4X1SXE3_PIG</name>
<feature type="region of interest" description="Disordered" evidence="21">
    <location>
        <begin position="247"/>
        <end position="273"/>
    </location>
</feature>
<evidence type="ECO:0000256" key="7">
    <source>
        <dbReference type="ARBA" id="ARBA00022553"/>
    </source>
</evidence>
<dbReference type="Proteomes" id="UP000314985">
    <property type="component" value="Unassembled WGS sequence"/>
</dbReference>
<dbReference type="PANTHER" id="PTHR23412:SF6">
    <property type="entry name" value="MESOTHELIN"/>
    <property type="match status" value="1"/>
</dbReference>
<dbReference type="SMR" id="A0A4X1SXE3"/>
<evidence type="ECO:0000256" key="11">
    <source>
        <dbReference type="ARBA" id="ARBA00022889"/>
    </source>
</evidence>
<comment type="subunit">
    <text evidence="18">Interacts with MUC16.</text>
</comment>
<dbReference type="GO" id="GO:0005576">
    <property type="term" value="C:extracellular region"/>
    <property type="evidence" value="ECO:0007669"/>
    <property type="project" value="UniProtKB-SubCell"/>
</dbReference>
<comment type="similarity">
    <text evidence="4">Belongs to the mesothelin family.</text>
</comment>
<organism evidence="22 23">
    <name type="scientific">Sus scrofa</name>
    <name type="common">Pig</name>
    <dbReference type="NCBI Taxonomy" id="9823"/>
    <lineage>
        <taxon>Eukaryota</taxon>
        <taxon>Metazoa</taxon>
        <taxon>Chordata</taxon>
        <taxon>Craniata</taxon>
        <taxon>Vertebrata</taxon>
        <taxon>Euteleostomi</taxon>
        <taxon>Mammalia</taxon>
        <taxon>Eutheria</taxon>
        <taxon>Laurasiatheria</taxon>
        <taxon>Artiodactyla</taxon>
        <taxon>Suina</taxon>
        <taxon>Suidae</taxon>
        <taxon>Sus</taxon>
    </lineage>
</organism>
<evidence type="ECO:0000313" key="22">
    <source>
        <dbReference type="Ensembl" id="ENSSSCP00070006970.1"/>
    </source>
</evidence>
<evidence type="ECO:0000256" key="20">
    <source>
        <dbReference type="ARBA" id="ARBA00081905"/>
    </source>
</evidence>
<evidence type="ECO:0000256" key="15">
    <source>
        <dbReference type="ARBA" id="ARBA00023180"/>
    </source>
</evidence>
<evidence type="ECO:0000256" key="18">
    <source>
        <dbReference type="ARBA" id="ARBA00065993"/>
    </source>
</evidence>
<dbReference type="ExpressionAtlas" id="A0A4X1SXE3">
    <property type="expression patterns" value="baseline and differential"/>
</dbReference>
<evidence type="ECO:0000256" key="3">
    <source>
        <dbReference type="ARBA" id="ARBA00004613"/>
    </source>
</evidence>
<dbReference type="GO" id="GO:0005794">
    <property type="term" value="C:Golgi apparatus"/>
    <property type="evidence" value="ECO:0007669"/>
    <property type="project" value="UniProtKB-SubCell"/>
</dbReference>
<keyword evidence="10" id="KW-0732">Signal</keyword>
<keyword evidence="11" id="KW-0130">Cell adhesion</keyword>
<dbReference type="PANTHER" id="PTHR23412">
    <property type="entry name" value="STEREOCILIN RELATED"/>
    <property type="match status" value="1"/>
</dbReference>
<evidence type="ECO:0000256" key="10">
    <source>
        <dbReference type="ARBA" id="ARBA00022729"/>
    </source>
</evidence>
<keyword evidence="7" id="KW-0597">Phosphoprotein</keyword>
<reference evidence="23" key="1">
    <citation type="submission" date="2017-08" db="EMBL/GenBank/DDBJ databases">
        <title>USMARCv1.0.</title>
        <authorList>
            <person name="Hannum G.I."/>
            <person name="Koren S."/>
            <person name="Schroeder S.G."/>
            <person name="Chin S.C."/>
            <person name="Nonneman D.J."/>
            <person name="Becker S.A."/>
            <person name="Rosen B.D."/>
            <person name="Bickhart D.M."/>
            <person name="Putnam N.H."/>
            <person name="Green R.E."/>
            <person name="Tuggle C.K."/>
            <person name="Liu H."/>
            <person name="Rohrer G.A."/>
            <person name="Warr A."/>
            <person name="Hall R."/>
            <person name="Kim K."/>
            <person name="Hume D.A."/>
            <person name="Talbot R."/>
            <person name="Chow W."/>
            <person name="Howe K."/>
            <person name="Schwartz A.S."/>
            <person name="Watson M."/>
            <person name="Archibald A.L."/>
            <person name="Phillippy A.M."/>
            <person name="Smith T.P.L."/>
        </authorList>
    </citation>
    <scope>NUCLEOTIDE SEQUENCE [LARGE SCALE GENOMIC DNA]</scope>
</reference>
<dbReference type="AlphaFoldDB" id="A0A4X1SXE3"/>
<protein>
    <recommendedName>
        <fullName evidence="19">Mesothelin</fullName>
    </recommendedName>
    <alternativeName>
        <fullName evidence="20">Pre-pro-megakaryocyte-potentiating factor</fullName>
    </alternativeName>
</protein>
<evidence type="ECO:0000256" key="12">
    <source>
        <dbReference type="ARBA" id="ARBA00023034"/>
    </source>
</evidence>
<keyword evidence="6" id="KW-0964">Secreted</keyword>
<evidence type="ECO:0000256" key="4">
    <source>
        <dbReference type="ARBA" id="ARBA00011016"/>
    </source>
</evidence>
<feature type="region of interest" description="Disordered" evidence="21">
    <location>
        <begin position="1"/>
        <end position="79"/>
    </location>
</feature>
<evidence type="ECO:0000256" key="1">
    <source>
        <dbReference type="ARBA" id="ARBA00004555"/>
    </source>
</evidence>
<evidence type="ECO:0000256" key="9">
    <source>
        <dbReference type="ARBA" id="ARBA00022685"/>
    </source>
</evidence>
<dbReference type="Gene3D" id="1.20.970.40">
    <property type="match status" value="1"/>
</dbReference>
<evidence type="ECO:0000256" key="14">
    <source>
        <dbReference type="ARBA" id="ARBA00023157"/>
    </source>
</evidence>
<dbReference type="InterPro" id="IPR026664">
    <property type="entry name" value="Stereocilin-rel"/>
</dbReference>
<keyword evidence="16" id="KW-0449">Lipoprotein</keyword>
<dbReference type="InterPro" id="IPR010335">
    <property type="entry name" value="Mesothelin"/>
</dbReference>
<accession>A0A4X1SXE3</accession>
<evidence type="ECO:0000256" key="8">
    <source>
        <dbReference type="ARBA" id="ARBA00022622"/>
    </source>
</evidence>
<keyword evidence="5" id="KW-1003">Cell membrane</keyword>
<evidence type="ECO:0000256" key="16">
    <source>
        <dbReference type="ARBA" id="ARBA00023288"/>
    </source>
</evidence>
<dbReference type="FunFam" id="1.20.970.40:FF:000001">
    <property type="entry name" value="Mesothelin"/>
    <property type="match status" value="1"/>
</dbReference>
<keyword evidence="9" id="KW-0165">Cleavage on pair of basic residues</keyword>
<sequence length="593" mass="64074">MSAGNQGACEPLALSTGGGPEFARSPAPGTGVGGEDGHAVGEGSLSMSPQPRAPRLPCFEWGNQGQPGSAQPPRMELACPARPALPSPAQPCGWRAWALTAGGGADSDPRAPGRGAVHSQRGWGRRAGWSCEQGQRRTDAALEAQEVSTWEPPGSLRPQQPHKAWHWPGTGSVGGGWKLQGHQRGCSAQTMALQTARPHLGSRGTRTPRSLLLLLLSLGWVPPSRAQAADTGQGVLIPWLQRTSGDLSWQPPEPTAIRPRPQGGTEKRDCPPGRKAQVVDEHLVFYEDWELEACVDGALLADQMDQVNLIPFTYEQLHVFKLKLDELYPQGYPTSLVQRLRYFFLSVTPEDICKWNVTSLETVKSLLKVSKGRGMDAQVAALIARYVGGGGQLDGATLDILATFCPTYLCFLSPEQLSSIQLSVVRVTRPLDLDTCSPLQVAVLYPKARAAFQNMSGSEYLARIKPYLGGAPTEDLRALSRQNISLDIATFKKLQTEVLRKLTIAEVQKLLGPHLAGLKAEEENSPVRDWISRQPQDDLDRLGLGLQGGIPNGYLVLDINIREAPWGGSRPLRPGLAPVLTLTPSLLLALILK</sequence>
<evidence type="ECO:0000256" key="5">
    <source>
        <dbReference type="ARBA" id="ARBA00022475"/>
    </source>
</evidence>
<evidence type="ECO:0000256" key="6">
    <source>
        <dbReference type="ARBA" id="ARBA00022525"/>
    </source>
</evidence>
<proteinExistence type="inferred from homology"/>
<dbReference type="GO" id="GO:0098552">
    <property type="term" value="C:side of membrane"/>
    <property type="evidence" value="ECO:0007669"/>
    <property type="project" value="UniProtKB-KW"/>
</dbReference>
<comment type="subcellular location">
    <subcellularLocation>
        <location evidence="2">Cell membrane</location>
        <topology evidence="2">Lipid-anchor</topology>
        <topology evidence="2">GPI-anchor</topology>
    </subcellularLocation>
    <subcellularLocation>
        <location evidence="1">Golgi apparatus</location>
    </subcellularLocation>
    <subcellularLocation>
        <location evidence="3">Secreted</location>
    </subcellularLocation>
</comment>
<dbReference type="GO" id="GO:0007155">
    <property type="term" value="P:cell adhesion"/>
    <property type="evidence" value="ECO:0007669"/>
    <property type="project" value="UniProtKB-KW"/>
</dbReference>
<evidence type="ECO:0000256" key="17">
    <source>
        <dbReference type="ARBA" id="ARBA00058732"/>
    </source>
</evidence>
<dbReference type="Pfam" id="PF06060">
    <property type="entry name" value="Mesothelin"/>
    <property type="match status" value="1"/>
</dbReference>
<keyword evidence="13" id="KW-0472">Membrane</keyword>
<keyword evidence="15" id="KW-0325">Glycoprotein</keyword>
<keyword evidence="8" id="KW-0336">GPI-anchor</keyword>
<keyword evidence="12" id="KW-0333">Golgi apparatus</keyword>
<evidence type="ECO:0000256" key="13">
    <source>
        <dbReference type="ARBA" id="ARBA00023136"/>
    </source>
</evidence>
<feature type="region of interest" description="Disordered" evidence="21">
    <location>
        <begin position="103"/>
        <end position="163"/>
    </location>
</feature>
<evidence type="ECO:0000256" key="21">
    <source>
        <dbReference type="SAM" id="MobiDB-lite"/>
    </source>
</evidence>